<feature type="compositionally biased region" description="Polar residues" evidence="1">
    <location>
        <begin position="1"/>
        <end position="13"/>
    </location>
</feature>
<comment type="caution">
    <text evidence="3">The sequence shown here is derived from an EMBL/GenBank/DDBJ whole genome shotgun (WGS) entry which is preliminary data.</text>
</comment>
<keyword evidence="2" id="KW-1133">Transmembrane helix</keyword>
<reference evidence="3 4" key="1">
    <citation type="journal article" date="2009" name="Int. J. Syst. Evol. Microbiol.">
        <title>Paenibacillus contaminans sp. nov., isolated from a contaminated laboratory plate.</title>
        <authorList>
            <person name="Chou J.H."/>
            <person name="Lee J.H."/>
            <person name="Lin M.C."/>
            <person name="Chang P.S."/>
            <person name="Arun A.B."/>
            <person name="Young C.C."/>
            <person name="Chen W.M."/>
        </authorList>
    </citation>
    <scope>NUCLEOTIDE SEQUENCE [LARGE SCALE GENOMIC DNA]</scope>
    <source>
        <strain evidence="3 4">CKOBP-6</strain>
    </source>
</reference>
<dbReference type="AlphaFoldDB" id="A0A329MJ13"/>
<name>A0A329MJ13_9BACL</name>
<dbReference type="Proteomes" id="UP000250369">
    <property type="component" value="Unassembled WGS sequence"/>
</dbReference>
<keyword evidence="2" id="KW-0812">Transmembrane</keyword>
<sequence length="209" mass="22325">MENNRQNMKQSKSYEQKGFGSGQTGGGDPEYREAMANLDVPAAGKNRNRNKHRFWIGIAALVTFGTAMYFNSSTSGLDGVRSNGIGKGMEAGKLLVAADDSAGLEARDFEIQMKKNMASSRMLIWDFAAEDGDFVTVKVNGEVLATNIGILHMPVSYDIPIPSVVEIIGVKDGGGGITYGVKFPGAVQNNAYFNAAPVDSANVYTITGQ</sequence>
<feature type="compositionally biased region" description="Gly residues" evidence="1">
    <location>
        <begin position="19"/>
        <end position="28"/>
    </location>
</feature>
<evidence type="ECO:0000313" key="3">
    <source>
        <dbReference type="EMBL" id="RAV19548.1"/>
    </source>
</evidence>
<dbReference type="EMBL" id="QMFB01000012">
    <property type="protein sequence ID" value="RAV19548.1"/>
    <property type="molecule type" value="Genomic_DNA"/>
</dbReference>
<evidence type="ECO:0000256" key="1">
    <source>
        <dbReference type="SAM" id="MobiDB-lite"/>
    </source>
</evidence>
<keyword evidence="2" id="KW-0472">Membrane</keyword>
<evidence type="ECO:0000256" key="2">
    <source>
        <dbReference type="SAM" id="Phobius"/>
    </source>
</evidence>
<dbReference type="RefSeq" id="WP_113032908.1">
    <property type="nucleotide sequence ID" value="NZ_QMFB01000012.1"/>
</dbReference>
<proteinExistence type="predicted"/>
<protein>
    <submittedName>
        <fullName evidence="3">Uncharacterized protein</fullName>
    </submittedName>
</protein>
<accession>A0A329MJ13</accession>
<evidence type="ECO:0000313" key="4">
    <source>
        <dbReference type="Proteomes" id="UP000250369"/>
    </source>
</evidence>
<gene>
    <name evidence="3" type="ORF">DQG23_20895</name>
</gene>
<feature type="transmembrane region" description="Helical" evidence="2">
    <location>
        <begin position="54"/>
        <end position="72"/>
    </location>
</feature>
<organism evidence="3 4">
    <name type="scientific">Paenibacillus contaminans</name>
    <dbReference type="NCBI Taxonomy" id="450362"/>
    <lineage>
        <taxon>Bacteria</taxon>
        <taxon>Bacillati</taxon>
        <taxon>Bacillota</taxon>
        <taxon>Bacilli</taxon>
        <taxon>Bacillales</taxon>
        <taxon>Paenibacillaceae</taxon>
        <taxon>Paenibacillus</taxon>
    </lineage>
</organism>
<keyword evidence="4" id="KW-1185">Reference proteome</keyword>
<dbReference type="OrthoDB" id="6556312at2"/>
<feature type="region of interest" description="Disordered" evidence="1">
    <location>
        <begin position="1"/>
        <end position="31"/>
    </location>
</feature>